<proteinExistence type="predicted"/>
<dbReference type="InterPro" id="IPR027417">
    <property type="entry name" value="P-loop_NTPase"/>
</dbReference>
<evidence type="ECO:0000313" key="2">
    <source>
        <dbReference type="EMBL" id="GAI90561.1"/>
    </source>
</evidence>
<dbReference type="Pfam" id="PF03796">
    <property type="entry name" value="DnaB_C"/>
    <property type="match status" value="1"/>
</dbReference>
<dbReference type="SUPFAM" id="SSF52540">
    <property type="entry name" value="P-loop containing nucleoside triphosphate hydrolases"/>
    <property type="match status" value="1"/>
</dbReference>
<dbReference type="GO" id="GO:0005524">
    <property type="term" value="F:ATP binding"/>
    <property type="evidence" value="ECO:0007669"/>
    <property type="project" value="InterPro"/>
</dbReference>
<reference evidence="2" key="1">
    <citation type="journal article" date="2014" name="Front. Microbiol.">
        <title>High frequency of phylogenetically diverse reductive dehalogenase-homologous genes in deep subseafloor sedimentary metagenomes.</title>
        <authorList>
            <person name="Kawai M."/>
            <person name="Futagami T."/>
            <person name="Toyoda A."/>
            <person name="Takaki Y."/>
            <person name="Nishi S."/>
            <person name="Hori S."/>
            <person name="Arai W."/>
            <person name="Tsubouchi T."/>
            <person name="Morono Y."/>
            <person name="Uchiyama I."/>
            <person name="Ito T."/>
            <person name="Fujiyama A."/>
            <person name="Inagaki F."/>
            <person name="Takami H."/>
        </authorList>
    </citation>
    <scope>NUCLEOTIDE SEQUENCE</scope>
    <source>
        <strain evidence="2">Expedition CK06-06</strain>
    </source>
</reference>
<dbReference type="EMBL" id="BARW01017713">
    <property type="protein sequence ID" value="GAI90561.1"/>
    <property type="molecule type" value="Genomic_DNA"/>
</dbReference>
<gene>
    <name evidence="2" type="ORF">S12H4_30528</name>
</gene>
<accession>X1TGS3</accession>
<feature type="domain" description="SF4 helicase" evidence="1">
    <location>
        <begin position="43"/>
        <end position="100"/>
    </location>
</feature>
<dbReference type="GO" id="GO:0006260">
    <property type="term" value="P:DNA replication"/>
    <property type="evidence" value="ECO:0007669"/>
    <property type="project" value="InterPro"/>
</dbReference>
<protein>
    <recommendedName>
        <fullName evidence="1">SF4 helicase domain-containing protein</fullName>
    </recommendedName>
</protein>
<feature type="non-terminal residue" evidence="2">
    <location>
        <position position="103"/>
    </location>
</feature>
<comment type="caution">
    <text evidence="2">The sequence shown here is derived from an EMBL/GenBank/DDBJ whole genome shotgun (WGS) entry which is preliminary data.</text>
</comment>
<dbReference type="Gene3D" id="3.40.50.300">
    <property type="entry name" value="P-loop containing nucleotide triphosphate hydrolases"/>
    <property type="match status" value="1"/>
</dbReference>
<sequence>MTEKDFDTLLEQDIEIEGKPRPAGEYLEEYYQTLGDGETKFLGIETDFDRLNKATLGLDGLIVLGGLAGQGKTSFALQLAFEVSDKGTPAIFYSLEMPRRANI</sequence>
<dbReference type="GO" id="GO:0003678">
    <property type="term" value="F:DNA helicase activity"/>
    <property type="evidence" value="ECO:0007669"/>
    <property type="project" value="InterPro"/>
</dbReference>
<name>X1TGS3_9ZZZZ</name>
<dbReference type="InterPro" id="IPR007694">
    <property type="entry name" value="DNA_helicase_DnaB-like_C"/>
</dbReference>
<evidence type="ECO:0000259" key="1">
    <source>
        <dbReference type="Pfam" id="PF03796"/>
    </source>
</evidence>
<dbReference type="AlphaFoldDB" id="X1TGS3"/>
<organism evidence="2">
    <name type="scientific">marine sediment metagenome</name>
    <dbReference type="NCBI Taxonomy" id="412755"/>
    <lineage>
        <taxon>unclassified sequences</taxon>
        <taxon>metagenomes</taxon>
        <taxon>ecological metagenomes</taxon>
    </lineage>
</organism>